<sequence length="249" mass="27379">MVVTPGRAAWRRAALRARALPIAAAAREGWLVIAPHPDDEALGAGGLIAELARRRVPLRVAFLTDGSGSHVGAPGWSARRVAALRAREAREALRILGGDAPATSLNWRDAAPHAPDTPPFDRTVRRLVALCRRARLTRVATTWEADPHCDHQAAAQVARAVARRLGTTPLFYCVWGWTRDDIAQQLAGVRPWALHAPQHRGIVRRALSCHRSQLGGRITGARERFVLSRAMRRLADRPFTMLLEERDAA</sequence>
<protein>
    <submittedName>
        <fullName evidence="1">PIG-L family deacetylase</fullName>
    </submittedName>
</protein>
<dbReference type="PANTHER" id="PTHR12993">
    <property type="entry name" value="N-ACETYLGLUCOSAMINYL-PHOSPHATIDYLINOSITOL DE-N-ACETYLASE-RELATED"/>
    <property type="match status" value="1"/>
</dbReference>
<reference evidence="1 2" key="1">
    <citation type="submission" date="2020-06" db="EMBL/GenBank/DDBJ databases">
        <title>Sphingomonas hominis sp. nov., a member of the Sphingomonas, isolated from the hair of a 22-year-old girl.</title>
        <authorList>
            <person name="Zhang D.-F."/>
            <person name="Cui X.-W."/>
        </authorList>
    </citation>
    <scope>NUCLEOTIDE SEQUENCE [LARGE SCALE GENOMIC DNA]</scope>
    <source>
        <strain evidence="1 2">HHU CXW</strain>
    </source>
</reference>
<accession>A0ABX2JE45</accession>
<dbReference type="SUPFAM" id="SSF102588">
    <property type="entry name" value="LmbE-like"/>
    <property type="match status" value="1"/>
</dbReference>
<dbReference type="EMBL" id="JABULH010000001">
    <property type="protein sequence ID" value="NTS64328.1"/>
    <property type="molecule type" value="Genomic_DNA"/>
</dbReference>
<dbReference type="PANTHER" id="PTHR12993:SF29">
    <property type="entry name" value="BLR3841 PROTEIN"/>
    <property type="match status" value="1"/>
</dbReference>
<dbReference type="Pfam" id="PF02585">
    <property type="entry name" value="PIG-L"/>
    <property type="match status" value="1"/>
</dbReference>
<dbReference type="InterPro" id="IPR003737">
    <property type="entry name" value="GlcNAc_PI_deacetylase-related"/>
</dbReference>
<proteinExistence type="predicted"/>
<dbReference type="RefSeq" id="WP_174192355.1">
    <property type="nucleotide sequence ID" value="NZ_JABULH010000001.1"/>
</dbReference>
<keyword evidence="2" id="KW-1185">Reference proteome</keyword>
<dbReference type="Proteomes" id="UP000621447">
    <property type="component" value="Unassembled WGS sequence"/>
</dbReference>
<gene>
    <name evidence="1" type="ORF">HRV97_04025</name>
</gene>
<evidence type="ECO:0000313" key="1">
    <source>
        <dbReference type="EMBL" id="NTS64328.1"/>
    </source>
</evidence>
<evidence type="ECO:0000313" key="2">
    <source>
        <dbReference type="Proteomes" id="UP000621447"/>
    </source>
</evidence>
<organism evidence="1 2">
    <name type="scientific">Sphingomonas hominis</name>
    <dbReference type="NCBI Taxonomy" id="2741495"/>
    <lineage>
        <taxon>Bacteria</taxon>
        <taxon>Pseudomonadati</taxon>
        <taxon>Pseudomonadota</taxon>
        <taxon>Alphaproteobacteria</taxon>
        <taxon>Sphingomonadales</taxon>
        <taxon>Sphingomonadaceae</taxon>
        <taxon>Sphingomonas</taxon>
    </lineage>
</organism>
<dbReference type="Gene3D" id="3.40.50.10320">
    <property type="entry name" value="LmbE-like"/>
    <property type="match status" value="1"/>
</dbReference>
<name>A0ABX2JE45_9SPHN</name>
<comment type="caution">
    <text evidence="1">The sequence shown here is derived from an EMBL/GenBank/DDBJ whole genome shotgun (WGS) entry which is preliminary data.</text>
</comment>
<dbReference type="InterPro" id="IPR024078">
    <property type="entry name" value="LmbE-like_dom_sf"/>
</dbReference>